<evidence type="ECO:0000256" key="2">
    <source>
        <dbReference type="ARBA" id="ARBA00022840"/>
    </source>
</evidence>
<dbReference type="EMBL" id="BNJK01000001">
    <property type="protein sequence ID" value="GHO96017.1"/>
    <property type="molecule type" value="Genomic_DNA"/>
</dbReference>
<evidence type="ECO:0000256" key="1">
    <source>
        <dbReference type="ARBA" id="ARBA00022741"/>
    </source>
</evidence>
<keyword evidence="5" id="KW-0418">Kinase</keyword>
<dbReference type="PANTHER" id="PTHR32309:SF13">
    <property type="entry name" value="FERRIC ENTEROBACTIN TRANSPORT PROTEIN FEPE"/>
    <property type="match status" value="1"/>
</dbReference>
<dbReference type="NCBIfam" id="TIGR01007">
    <property type="entry name" value="eps_fam"/>
    <property type="match status" value="1"/>
</dbReference>
<keyword evidence="4" id="KW-0472">Membrane</keyword>
<dbReference type="CDD" id="cd05387">
    <property type="entry name" value="BY-kinase"/>
    <property type="match status" value="1"/>
</dbReference>
<comment type="caution">
    <text evidence="5">The sequence shown here is derived from an EMBL/GenBank/DDBJ whole genome shotgun (WGS) entry which is preliminary data.</text>
</comment>
<dbReference type="InterPro" id="IPR005702">
    <property type="entry name" value="Wzc-like_C"/>
</dbReference>
<feature type="region of interest" description="Disordered" evidence="3">
    <location>
        <begin position="459"/>
        <end position="502"/>
    </location>
</feature>
<keyword evidence="4" id="KW-1133">Transmembrane helix</keyword>
<dbReference type="AlphaFoldDB" id="A0A8J3N6E8"/>
<evidence type="ECO:0000313" key="6">
    <source>
        <dbReference type="Proteomes" id="UP000597444"/>
    </source>
</evidence>
<dbReference type="GO" id="GO:0005524">
    <property type="term" value="F:ATP binding"/>
    <property type="evidence" value="ECO:0007669"/>
    <property type="project" value="UniProtKB-KW"/>
</dbReference>
<dbReference type="PANTHER" id="PTHR32309">
    <property type="entry name" value="TYROSINE-PROTEIN KINASE"/>
    <property type="match status" value="1"/>
</dbReference>
<dbReference type="GO" id="GO:0004713">
    <property type="term" value="F:protein tyrosine kinase activity"/>
    <property type="evidence" value="ECO:0007669"/>
    <property type="project" value="TreeGrafter"/>
</dbReference>
<keyword evidence="5" id="KW-0808">Transferase</keyword>
<name>A0A8J3N6E8_9CHLR</name>
<evidence type="ECO:0000256" key="3">
    <source>
        <dbReference type="SAM" id="MobiDB-lite"/>
    </source>
</evidence>
<keyword evidence="4" id="KW-0812">Transmembrane</keyword>
<keyword evidence="2" id="KW-0067">ATP-binding</keyword>
<dbReference type="InterPro" id="IPR027417">
    <property type="entry name" value="P-loop_NTPase"/>
</dbReference>
<dbReference type="GO" id="GO:0005886">
    <property type="term" value="C:plasma membrane"/>
    <property type="evidence" value="ECO:0007669"/>
    <property type="project" value="TreeGrafter"/>
</dbReference>
<evidence type="ECO:0000256" key="4">
    <source>
        <dbReference type="SAM" id="Phobius"/>
    </source>
</evidence>
<organism evidence="5 6">
    <name type="scientific">Reticulibacter mediterranei</name>
    <dbReference type="NCBI Taxonomy" id="2778369"/>
    <lineage>
        <taxon>Bacteria</taxon>
        <taxon>Bacillati</taxon>
        <taxon>Chloroflexota</taxon>
        <taxon>Ktedonobacteria</taxon>
        <taxon>Ktedonobacterales</taxon>
        <taxon>Reticulibacteraceae</taxon>
        <taxon>Reticulibacter</taxon>
    </lineage>
</organism>
<feature type="transmembrane region" description="Helical" evidence="4">
    <location>
        <begin position="14"/>
        <end position="36"/>
    </location>
</feature>
<keyword evidence="6" id="KW-1185">Reference proteome</keyword>
<evidence type="ECO:0000313" key="5">
    <source>
        <dbReference type="EMBL" id="GHO96017.1"/>
    </source>
</evidence>
<dbReference type="InterPro" id="IPR050445">
    <property type="entry name" value="Bact_polysacc_biosynth/exp"/>
</dbReference>
<sequence length="502" mass="52598">MTFEQFYRSLLKRWYIVVICFVCLGAGAYVGSAVLLHPMYQSTVVMQVVIRNGGSPLSSDNLTAGTAFAETEADMATTTPVLSAVAAHFPGTSVDDLSGDVQATARANKPLFDIIVKNDDPNQAAKIANDIAAVLKTQQTQLLAQPTTDGDFLVVVEPAQVSDTPVSPNKTLNAAGGVAVGLLLGMVLAVVFEMVDTRIRSKANLVSFLGWPLLATIQQTGSRESVVNLTSHNVNSEGFSILHTNIGFSAVDKPARTIVVTSTVPGEGKSVVAANLAISMAKAGKNTLLIDANLRHPTIHQLFNLSSHAKGVTNAIVAFRTASSANGQQVLMPLIRTVNIPNLSILTSGPLPPVPSELLSSNAMQNLLKALSTSAFEAVIFDTPALLGLSDATALASKVDGTLVVIDVANARKNDLEQAKAVLQQAGAHVLGTVVNKDEGGNQETPYKHVSYDSSMMSQNEAMGATPAPAWSGPNQAQASAHSMPPKPAQFSAHGIPPQKGK</sequence>
<dbReference type="RefSeq" id="WP_220206667.1">
    <property type="nucleotide sequence ID" value="NZ_BNJK01000001.1"/>
</dbReference>
<proteinExistence type="predicted"/>
<dbReference type="SUPFAM" id="SSF52540">
    <property type="entry name" value="P-loop containing nucleoside triphosphate hydrolases"/>
    <property type="match status" value="1"/>
</dbReference>
<reference evidence="5" key="1">
    <citation type="submission" date="2020-10" db="EMBL/GenBank/DDBJ databases">
        <title>Taxonomic study of unclassified bacteria belonging to the class Ktedonobacteria.</title>
        <authorList>
            <person name="Yabe S."/>
            <person name="Wang C.M."/>
            <person name="Zheng Y."/>
            <person name="Sakai Y."/>
            <person name="Cavaletti L."/>
            <person name="Monciardini P."/>
            <person name="Donadio S."/>
        </authorList>
    </citation>
    <scope>NUCLEOTIDE SEQUENCE</scope>
    <source>
        <strain evidence="5">ID150040</strain>
    </source>
</reference>
<keyword evidence="1" id="KW-0547">Nucleotide-binding</keyword>
<feature type="transmembrane region" description="Helical" evidence="4">
    <location>
        <begin position="172"/>
        <end position="192"/>
    </location>
</feature>
<accession>A0A8J3N6E8</accession>
<dbReference type="Gene3D" id="3.40.50.300">
    <property type="entry name" value="P-loop containing nucleotide triphosphate hydrolases"/>
    <property type="match status" value="1"/>
</dbReference>
<dbReference type="Pfam" id="PF10609">
    <property type="entry name" value="ParA"/>
    <property type="match status" value="1"/>
</dbReference>
<gene>
    <name evidence="5" type="ORF">KSF_060650</name>
</gene>
<protein>
    <submittedName>
        <fullName evidence="5">Sugar tyrosine-protein kinase</fullName>
    </submittedName>
</protein>
<dbReference type="Proteomes" id="UP000597444">
    <property type="component" value="Unassembled WGS sequence"/>
</dbReference>
<dbReference type="InterPro" id="IPR033756">
    <property type="entry name" value="YlxH/NBP35"/>
</dbReference>